<keyword evidence="1" id="KW-0472">Membrane</keyword>
<dbReference type="InterPro" id="IPR029016">
    <property type="entry name" value="GAF-like_dom_sf"/>
</dbReference>
<dbReference type="Pfam" id="PF00990">
    <property type="entry name" value="GGDEF"/>
    <property type="match status" value="1"/>
</dbReference>
<gene>
    <name evidence="3" type="ORF">COO91_00880</name>
</gene>
<dbReference type="GO" id="GO:1902201">
    <property type="term" value="P:negative regulation of bacterial-type flagellum-dependent cell motility"/>
    <property type="evidence" value="ECO:0007669"/>
    <property type="project" value="TreeGrafter"/>
</dbReference>
<reference evidence="3 4" key="1">
    <citation type="submission" date="2017-11" db="EMBL/GenBank/DDBJ databases">
        <title>Complete genome of a free-living desiccation-tolerant cyanobacterium and its photosynthetic adaptation to extreme terrestrial habitat.</title>
        <authorList>
            <person name="Shang J."/>
        </authorList>
    </citation>
    <scope>NUCLEOTIDE SEQUENCE [LARGE SCALE GENOMIC DNA]</scope>
    <source>
        <strain evidence="3 4">CCNUN1</strain>
    </source>
</reference>
<feature type="domain" description="GGDEF" evidence="2">
    <location>
        <begin position="427"/>
        <end position="560"/>
    </location>
</feature>
<dbReference type="Pfam" id="PF05227">
    <property type="entry name" value="CHASE3"/>
    <property type="match status" value="1"/>
</dbReference>
<protein>
    <submittedName>
        <fullName evidence="3">Methyl-accepting chemotaxis protein</fullName>
    </submittedName>
</protein>
<keyword evidence="1" id="KW-1133">Transmembrane helix</keyword>
<dbReference type="SMART" id="SM00267">
    <property type="entry name" value="GGDEF"/>
    <property type="match status" value="1"/>
</dbReference>
<dbReference type="RefSeq" id="WP_100897435.1">
    <property type="nucleotide sequence ID" value="NZ_CAWNNC010000001.1"/>
</dbReference>
<dbReference type="InterPro" id="IPR007891">
    <property type="entry name" value="CHASE3"/>
</dbReference>
<dbReference type="PANTHER" id="PTHR45138:SF9">
    <property type="entry name" value="DIGUANYLATE CYCLASE DGCM-RELATED"/>
    <property type="match status" value="1"/>
</dbReference>
<proteinExistence type="predicted"/>
<dbReference type="GO" id="GO:0005886">
    <property type="term" value="C:plasma membrane"/>
    <property type="evidence" value="ECO:0007669"/>
    <property type="project" value="TreeGrafter"/>
</dbReference>
<organism evidence="3 4">
    <name type="scientific">Nostoc flagelliforme CCNUN1</name>
    <dbReference type="NCBI Taxonomy" id="2038116"/>
    <lineage>
        <taxon>Bacteria</taxon>
        <taxon>Bacillati</taxon>
        <taxon>Cyanobacteriota</taxon>
        <taxon>Cyanophyceae</taxon>
        <taxon>Nostocales</taxon>
        <taxon>Nostocaceae</taxon>
        <taxon>Nostoc</taxon>
    </lineage>
</organism>
<dbReference type="Gene3D" id="3.30.450.40">
    <property type="match status" value="1"/>
</dbReference>
<dbReference type="GO" id="GO:0052621">
    <property type="term" value="F:diguanylate cyclase activity"/>
    <property type="evidence" value="ECO:0007669"/>
    <property type="project" value="TreeGrafter"/>
</dbReference>
<dbReference type="SMART" id="SM00065">
    <property type="entry name" value="GAF"/>
    <property type="match status" value="1"/>
</dbReference>
<sequence>MIHWSIERKISSGFTVALLLLASIGGLACWSTKELISTAAWVEHTHKVLKKLETLRSQLSSAESQQRSFLITDNQQYLDAYYLNASTLNKQVNTIRELTGDNPVQQQHIQALEPLLKKRLTLLQQTLNIRRLKGFELAQQFIEQDVGRSANDDIGQIINAMVAQENRLLQIRSAKVKLTANFTMLVVGSGGILSFGLIPLAGTGINRHIKRQKQVEADLVNSEKKLKLWVGELEERNNEISQLAEFSDVLQACFTQDEAYAALSELVSPLFPNTSGGVFLISESKTLVEPVATWGDDYAYLNLFTPTECWALRRGRPYFLKDAQSHLHCQHLHPPLKGQTLCVPMMAQGEALGILQLIAFETEQLTLTKQLLANTVAEHIAIALANLKLRETLKNQSIRDPLTSLFNRRYMEESLEREVKRAERKGQALGLIMLDVDHFKRFNDTYGHVAGDIVLRELGQLFKSMIRGSDIACRYGGEEFILLLPEASLQITQLRAEQIRIGAKHLNLQHRRQPLGAVSLSLGVASFPRHGNTTETLIQAADAALYQAKATGRDLVVVAE</sequence>
<feature type="transmembrane region" description="Helical" evidence="1">
    <location>
        <begin position="182"/>
        <end position="205"/>
    </location>
</feature>
<dbReference type="KEGG" id="nfl:COO91_00880"/>
<dbReference type="InterPro" id="IPR043128">
    <property type="entry name" value="Rev_trsase/Diguanyl_cyclase"/>
</dbReference>
<accession>A0A2K8SHU7</accession>
<evidence type="ECO:0000313" key="4">
    <source>
        <dbReference type="Proteomes" id="UP000232003"/>
    </source>
</evidence>
<evidence type="ECO:0000259" key="2">
    <source>
        <dbReference type="PROSITE" id="PS50887"/>
    </source>
</evidence>
<dbReference type="NCBIfam" id="TIGR00254">
    <property type="entry name" value="GGDEF"/>
    <property type="match status" value="1"/>
</dbReference>
<evidence type="ECO:0000256" key="1">
    <source>
        <dbReference type="SAM" id="Phobius"/>
    </source>
</evidence>
<keyword evidence="1" id="KW-0812">Transmembrane</keyword>
<dbReference type="GO" id="GO:0043709">
    <property type="term" value="P:cell adhesion involved in single-species biofilm formation"/>
    <property type="evidence" value="ECO:0007669"/>
    <property type="project" value="TreeGrafter"/>
</dbReference>
<dbReference type="InterPro" id="IPR000160">
    <property type="entry name" value="GGDEF_dom"/>
</dbReference>
<dbReference type="InterPro" id="IPR003018">
    <property type="entry name" value="GAF"/>
</dbReference>
<dbReference type="CDD" id="cd19410">
    <property type="entry name" value="HK9-like_sensor"/>
    <property type="match status" value="1"/>
</dbReference>
<dbReference type="EMBL" id="CP024785">
    <property type="protein sequence ID" value="AUB35029.1"/>
    <property type="molecule type" value="Genomic_DNA"/>
</dbReference>
<dbReference type="SUPFAM" id="SSF55073">
    <property type="entry name" value="Nucleotide cyclase"/>
    <property type="match status" value="1"/>
</dbReference>
<dbReference type="CDD" id="cd01949">
    <property type="entry name" value="GGDEF"/>
    <property type="match status" value="1"/>
</dbReference>
<evidence type="ECO:0000313" key="3">
    <source>
        <dbReference type="EMBL" id="AUB35029.1"/>
    </source>
</evidence>
<keyword evidence="4" id="KW-1185">Reference proteome</keyword>
<dbReference type="Proteomes" id="UP000232003">
    <property type="component" value="Chromosome"/>
</dbReference>
<dbReference type="SUPFAM" id="SSF55781">
    <property type="entry name" value="GAF domain-like"/>
    <property type="match status" value="1"/>
</dbReference>
<dbReference type="Pfam" id="PF13185">
    <property type="entry name" value="GAF_2"/>
    <property type="match status" value="1"/>
</dbReference>
<dbReference type="Gene3D" id="3.30.70.270">
    <property type="match status" value="1"/>
</dbReference>
<dbReference type="AlphaFoldDB" id="A0A2K8SHU7"/>
<dbReference type="PANTHER" id="PTHR45138">
    <property type="entry name" value="REGULATORY COMPONENTS OF SENSORY TRANSDUCTION SYSTEM"/>
    <property type="match status" value="1"/>
</dbReference>
<dbReference type="InterPro" id="IPR050469">
    <property type="entry name" value="Diguanylate_Cyclase"/>
</dbReference>
<dbReference type="PROSITE" id="PS50887">
    <property type="entry name" value="GGDEF"/>
    <property type="match status" value="1"/>
</dbReference>
<name>A0A2K8SHU7_9NOSO</name>
<dbReference type="InterPro" id="IPR029787">
    <property type="entry name" value="Nucleotide_cyclase"/>
</dbReference>
<dbReference type="FunFam" id="3.30.70.270:FF:000001">
    <property type="entry name" value="Diguanylate cyclase domain protein"/>
    <property type="match status" value="1"/>
</dbReference>